<proteinExistence type="predicted"/>
<comment type="subcellular location">
    <subcellularLocation>
        <location evidence="2">Cytoplasm</location>
    </subcellularLocation>
    <subcellularLocation>
        <location evidence="1">Nucleus</location>
    </subcellularLocation>
</comment>
<sequence length="613" mass="69454">MTEAKKPKHDDLRPDHAKLIPTFEGYKLSLDSLVVKEQELSHPVRKLLPSNSQWSFQHALFFSRFNGLCYDYWQNAKHVLAIVLADMSVCQATWNENAGKFCIVKVADLELEFEGCFGEGSCVNATISFPSKEYALVSEGAGRLLVFFTADRANCSIWKRHAEFLLSEVTKEAFVIVDSKIGTGSNGGVQIDCVVQCVQKVEQGGNSVDKHTHSDNTFQSVVYWLTLAENQGTWSLARTRKLVCDKGIIKYCALNTNQEAVCVISTLQTRFTYDSERPVEELKTNMHENSNVLPEYLWSQTVEEVIILFPNVAAQHFHSGEIVVEFFPKSLSAEIRGHRVLLEGELASEIKADKSSWSLSSEGRLKITLAKQNPGTSWSSLIPTDQRGAYRKDLDILEEICDRLEQFTSSEEVATKMEDYQQAFNTEQLEECDVPESQMGFLTWLDGNSHNILRQADVGGHPFLFSLKCDPRKPPFFCLRHLVDGVLWQVDDNINSDRCWTHFATFNAYGYIQAGNANRKYCTCATDCSYALVAEERKRVRIYWQPEQLNNPLINRRTGEKVETRATQQMVTLDRQEEIWGVVALPEVLFVLTESRLLAVKVKENVNILPASV</sequence>
<dbReference type="AlphaFoldDB" id="A0A5S6QJR6"/>
<evidence type="ECO:0000259" key="6">
    <source>
        <dbReference type="PROSITE" id="PS51203"/>
    </source>
</evidence>
<keyword evidence="4" id="KW-0963">Cytoplasm</keyword>
<dbReference type="InterPro" id="IPR037895">
    <property type="entry name" value="NUDCD1"/>
</dbReference>
<feature type="domain" description="CS" evidence="6">
    <location>
        <begin position="291"/>
        <end position="382"/>
    </location>
</feature>
<dbReference type="Pfam" id="PF04969">
    <property type="entry name" value="CS"/>
    <property type="match status" value="1"/>
</dbReference>
<protein>
    <recommendedName>
        <fullName evidence="3">NudC domain-containing protein 1</fullName>
    </recommendedName>
</protein>
<evidence type="ECO:0000256" key="4">
    <source>
        <dbReference type="ARBA" id="ARBA00022490"/>
    </source>
</evidence>
<dbReference type="WBParaSite" id="TMUE_2000007448.1">
    <property type="protein sequence ID" value="TMUE_2000007448.1"/>
    <property type="gene ID" value="WBGene00288698"/>
</dbReference>
<organism evidence="7 8">
    <name type="scientific">Trichuris muris</name>
    <name type="common">Mouse whipworm</name>
    <dbReference type="NCBI Taxonomy" id="70415"/>
    <lineage>
        <taxon>Eukaryota</taxon>
        <taxon>Metazoa</taxon>
        <taxon>Ecdysozoa</taxon>
        <taxon>Nematoda</taxon>
        <taxon>Enoplea</taxon>
        <taxon>Dorylaimia</taxon>
        <taxon>Trichinellida</taxon>
        <taxon>Trichuridae</taxon>
        <taxon>Trichuris</taxon>
    </lineage>
</organism>
<dbReference type="InterPro" id="IPR007052">
    <property type="entry name" value="CS_dom"/>
</dbReference>
<dbReference type="GO" id="GO:0005737">
    <property type="term" value="C:cytoplasm"/>
    <property type="evidence" value="ECO:0007669"/>
    <property type="project" value="UniProtKB-SubCell"/>
</dbReference>
<dbReference type="WBParaSite" id="TMUE_2000007448.2">
    <property type="protein sequence ID" value="TMUE_2000007448.2"/>
    <property type="gene ID" value="WBGene00288698"/>
</dbReference>
<dbReference type="CDD" id="cd06467">
    <property type="entry name" value="p23_NUDC_like"/>
    <property type="match status" value="1"/>
</dbReference>
<dbReference type="GO" id="GO:0005634">
    <property type="term" value="C:nucleus"/>
    <property type="evidence" value="ECO:0007669"/>
    <property type="project" value="UniProtKB-SubCell"/>
</dbReference>
<accession>A0A5S6QJR6</accession>
<evidence type="ECO:0000313" key="8">
    <source>
        <dbReference type="WBParaSite" id="TMUE_2000007448.1"/>
    </source>
</evidence>
<reference evidence="8" key="3">
    <citation type="submission" date="2019-12" db="UniProtKB">
        <authorList>
            <consortium name="WormBaseParasite"/>
        </authorList>
    </citation>
    <scope>IDENTIFICATION</scope>
</reference>
<evidence type="ECO:0000313" key="7">
    <source>
        <dbReference type="Proteomes" id="UP000046395"/>
    </source>
</evidence>
<dbReference type="PANTHER" id="PTHR21664">
    <property type="entry name" value="CHRONIC MYELOGENOUS LEUKEMIA TUMOR ANTIGEN 66"/>
    <property type="match status" value="1"/>
</dbReference>
<dbReference type="PANTHER" id="PTHR21664:SF1">
    <property type="entry name" value="NUDC DOMAIN-CONTAINING PROTEIN 1"/>
    <property type="match status" value="1"/>
</dbReference>
<dbReference type="Proteomes" id="UP000046395">
    <property type="component" value="Unassembled WGS sequence"/>
</dbReference>
<dbReference type="SUPFAM" id="SSF49764">
    <property type="entry name" value="HSP20-like chaperones"/>
    <property type="match status" value="1"/>
</dbReference>
<dbReference type="Gene3D" id="2.60.40.790">
    <property type="match status" value="1"/>
</dbReference>
<dbReference type="PROSITE" id="PS51203">
    <property type="entry name" value="CS"/>
    <property type="match status" value="1"/>
</dbReference>
<keyword evidence="5" id="KW-0539">Nucleus</keyword>
<evidence type="ECO:0000256" key="3">
    <source>
        <dbReference type="ARBA" id="ARBA00018915"/>
    </source>
</evidence>
<keyword evidence="7" id="KW-1185">Reference proteome</keyword>
<evidence type="ECO:0000256" key="5">
    <source>
        <dbReference type="ARBA" id="ARBA00023242"/>
    </source>
</evidence>
<name>A0A5S6QJR6_TRIMR</name>
<reference evidence="7" key="2">
    <citation type="submission" date="2014-03" db="EMBL/GenBank/DDBJ databases">
        <title>The whipworm genome and dual-species transcriptomics of an intimate host-pathogen interaction.</title>
        <authorList>
            <person name="Foth B.J."/>
            <person name="Tsai I.J."/>
            <person name="Reid A.J."/>
            <person name="Bancroft A.J."/>
            <person name="Nichol S."/>
            <person name="Tracey A."/>
            <person name="Holroyd N."/>
            <person name="Cotton J.A."/>
            <person name="Stanley E.J."/>
            <person name="Zarowiecki M."/>
            <person name="Liu J.Z."/>
            <person name="Huckvale T."/>
            <person name="Cooper P.J."/>
            <person name="Grencis R.K."/>
            <person name="Berriman M."/>
        </authorList>
    </citation>
    <scope>NUCLEOTIDE SEQUENCE [LARGE SCALE GENOMIC DNA]</scope>
    <source>
        <strain evidence="7">Edinburgh</strain>
    </source>
</reference>
<dbReference type="InterPro" id="IPR008978">
    <property type="entry name" value="HSP20-like_chaperone"/>
</dbReference>
<evidence type="ECO:0000256" key="2">
    <source>
        <dbReference type="ARBA" id="ARBA00004496"/>
    </source>
</evidence>
<dbReference type="STRING" id="70415.A0A5S6QJR6"/>
<reference evidence="7" key="1">
    <citation type="submission" date="2013-11" db="EMBL/GenBank/DDBJ databases">
        <authorList>
            <person name="Aslett M."/>
        </authorList>
    </citation>
    <scope>NUCLEOTIDE SEQUENCE [LARGE SCALE GENOMIC DNA]</scope>
    <source>
        <strain evidence="7">Edinburgh</strain>
    </source>
</reference>
<evidence type="ECO:0000256" key="1">
    <source>
        <dbReference type="ARBA" id="ARBA00004123"/>
    </source>
</evidence>